<dbReference type="Proteomes" id="UP001447188">
    <property type="component" value="Unassembled WGS sequence"/>
</dbReference>
<evidence type="ECO:0000313" key="1">
    <source>
        <dbReference type="EMBL" id="KAL0630710.1"/>
    </source>
</evidence>
<organism evidence="1 2">
    <name type="scientific">Discina gigas</name>
    <dbReference type="NCBI Taxonomy" id="1032678"/>
    <lineage>
        <taxon>Eukaryota</taxon>
        <taxon>Fungi</taxon>
        <taxon>Dikarya</taxon>
        <taxon>Ascomycota</taxon>
        <taxon>Pezizomycotina</taxon>
        <taxon>Pezizomycetes</taxon>
        <taxon>Pezizales</taxon>
        <taxon>Discinaceae</taxon>
        <taxon>Discina</taxon>
    </lineage>
</organism>
<dbReference type="Gene3D" id="3.60.10.10">
    <property type="entry name" value="Endonuclease/exonuclease/phosphatase"/>
    <property type="match status" value="1"/>
</dbReference>
<gene>
    <name evidence="1" type="ORF">Q9L58_010443</name>
</gene>
<accession>A0ABR3G446</accession>
<dbReference type="SUPFAM" id="SSF56219">
    <property type="entry name" value="DNase I-like"/>
    <property type="match status" value="1"/>
</dbReference>
<dbReference type="EMBL" id="JBBBZM010000408">
    <property type="protein sequence ID" value="KAL0630710.1"/>
    <property type="molecule type" value="Genomic_DNA"/>
</dbReference>
<evidence type="ECO:0008006" key="3">
    <source>
        <dbReference type="Google" id="ProtNLM"/>
    </source>
</evidence>
<sequence>MDRACPARTKAMIPRTINPPAAPDCMSHIHLTGIAKVQQLNCANGKASTISAINDIDESPNILLMLLQEPCITDNSQPPHAINYDLLLPTQKNAKYGTYIRKNIGLQPTIRSTYEDCILSITATIGKMTAEFMNVYAPSKKEIQKLTEKDKPLTDCLLAGDFNTHHLDCNQPTIPDLTFASNHLFTLTQEWSCSEGEEGDSDHALITTTLNIKPTTFTARRQYHKAMWGVFELHIGKLAPKEDCATPADAIAEATLLDRQIQEGVDIAIIWSKPNHKSKSWWTPDLMILKIQLAEAKQVARSELDNPQFKAQQKIASRKWRRAIRRAQW</sequence>
<keyword evidence="2" id="KW-1185">Reference proteome</keyword>
<name>A0ABR3G446_9PEZI</name>
<reference evidence="1 2" key="1">
    <citation type="submission" date="2024-02" db="EMBL/GenBank/DDBJ databases">
        <title>Discinaceae phylogenomics.</title>
        <authorList>
            <person name="Dirks A.C."/>
            <person name="James T.Y."/>
        </authorList>
    </citation>
    <scope>NUCLEOTIDE SEQUENCE [LARGE SCALE GENOMIC DNA]</scope>
    <source>
        <strain evidence="1 2">ACD0624</strain>
    </source>
</reference>
<proteinExistence type="predicted"/>
<evidence type="ECO:0000313" key="2">
    <source>
        <dbReference type="Proteomes" id="UP001447188"/>
    </source>
</evidence>
<comment type="caution">
    <text evidence="1">The sequence shown here is derived from an EMBL/GenBank/DDBJ whole genome shotgun (WGS) entry which is preliminary data.</text>
</comment>
<dbReference type="InterPro" id="IPR036691">
    <property type="entry name" value="Endo/exonu/phosph_ase_sf"/>
</dbReference>
<protein>
    <recommendedName>
        <fullName evidence="3">Endonuclease/exonuclease/phosphatase domain-containing protein</fullName>
    </recommendedName>
</protein>